<feature type="compositionally biased region" description="Low complexity" evidence="1">
    <location>
        <begin position="119"/>
        <end position="138"/>
    </location>
</feature>
<name>A0A6C0IYQ5_9ZZZZ</name>
<feature type="region of interest" description="Disordered" evidence="1">
    <location>
        <begin position="98"/>
        <end position="216"/>
    </location>
</feature>
<protein>
    <submittedName>
        <fullName evidence="2">Uncharacterized protein</fullName>
    </submittedName>
</protein>
<reference evidence="2" key="1">
    <citation type="journal article" date="2020" name="Nature">
        <title>Giant virus diversity and host interactions through global metagenomics.</title>
        <authorList>
            <person name="Schulz F."/>
            <person name="Roux S."/>
            <person name="Paez-Espino D."/>
            <person name="Jungbluth S."/>
            <person name="Walsh D.A."/>
            <person name="Denef V.J."/>
            <person name="McMahon K.D."/>
            <person name="Konstantinidis K.T."/>
            <person name="Eloe-Fadrosh E.A."/>
            <person name="Kyrpides N.C."/>
            <person name="Woyke T."/>
        </authorList>
    </citation>
    <scope>NUCLEOTIDE SEQUENCE</scope>
    <source>
        <strain evidence="2">GVMAG-M-3300024302-11</strain>
    </source>
</reference>
<proteinExistence type="predicted"/>
<evidence type="ECO:0000256" key="1">
    <source>
        <dbReference type="SAM" id="MobiDB-lite"/>
    </source>
</evidence>
<feature type="compositionally biased region" description="Basic residues" evidence="1">
    <location>
        <begin position="139"/>
        <end position="150"/>
    </location>
</feature>
<organism evidence="2">
    <name type="scientific">viral metagenome</name>
    <dbReference type="NCBI Taxonomy" id="1070528"/>
    <lineage>
        <taxon>unclassified sequences</taxon>
        <taxon>metagenomes</taxon>
        <taxon>organismal metagenomes</taxon>
    </lineage>
</organism>
<accession>A0A6C0IYQ5</accession>
<dbReference type="AlphaFoldDB" id="A0A6C0IYQ5"/>
<feature type="compositionally biased region" description="Low complexity" evidence="1">
    <location>
        <begin position="155"/>
        <end position="170"/>
    </location>
</feature>
<dbReference type="EMBL" id="MN740261">
    <property type="protein sequence ID" value="QHT96633.1"/>
    <property type="molecule type" value="Genomic_DNA"/>
</dbReference>
<evidence type="ECO:0000313" key="2">
    <source>
        <dbReference type="EMBL" id="QHT96633.1"/>
    </source>
</evidence>
<sequence length="216" mass="23247">MGISQSKNNSDSINWDNINTESMSSTLPALKKISKDAEQLISKLDITQNINMNDTDSDSENLFSWISNIDKPDNTNNNEFSDTSAFISSDMYKYLMNNSDKDDTSSHMGQVGGAINEDSSTSSTSSSVRKGSKGTKSTKGAKKSNKRNNRRVTESSSVLSGGNLSYLSSSAHTSENRKQSSSADSVNETSVSIGNNQMLTSSIATSDINMISSDSN</sequence>
<feature type="compositionally biased region" description="Polar residues" evidence="1">
    <location>
        <begin position="179"/>
        <end position="216"/>
    </location>
</feature>